<evidence type="ECO:0000313" key="2">
    <source>
        <dbReference type="Proteomes" id="UP001152795"/>
    </source>
</evidence>
<dbReference type="GO" id="GO:0045211">
    <property type="term" value="C:postsynaptic membrane"/>
    <property type="evidence" value="ECO:0007669"/>
    <property type="project" value="TreeGrafter"/>
</dbReference>
<dbReference type="OrthoDB" id="123971at2759"/>
<proteinExistence type="predicted"/>
<dbReference type="GO" id="GO:0098887">
    <property type="term" value="P:neurotransmitter receptor transport, endosome to postsynaptic membrane"/>
    <property type="evidence" value="ECO:0007669"/>
    <property type="project" value="TreeGrafter"/>
</dbReference>
<dbReference type="SMART" id="SM00228">
    <property type="entry name" value="PDZ"/>
    <property type="match status" value="1"/>
</dbReference>
<dbReference type="GO" id="GO:0045197">
    <property type="term" value="P:establishment or maintenance of epithelial cell apical/basal polarity"/>
    <property type="evidence" value="ECO:0007669"/>
    <property type="project" value="TreeGrafter"/>
</dbReference>
<dbReference type="EMBL" id="CACRXK020014184">
    <property type="protein sequence ID" value="CAB4026420.1"/>
    <property type="molecule type" value="Genomic_DNA"/>
</dbReference>
<dbReference type="GO" id="GO:0043113">
    <property type="term" value="P:receptor clustering"/>
    <property type="evidence" value="ECO:0007669"/>
    <property type="project" value="TreeGrafter"/>
</dbReference>
<dbReference type="Gene3D" id="2.30.42.10">
    <property type="match status" value="1"/>
</dbReference>
<dbReference type="Pfam" id="PF00595">
    <property type="entry name" value="PDZ"/>
    <property type="match status" value="1"/>
</dbReference>
<dbReference type="AlphaFoldDB" id="A0A6S7JBU4"/>
<dbReference type="InterPro" id="IPR050614">
    <property type="entry name" value="Synaptic_Scaffolding_LAP-MAGUK"/>
</dbReference>
<organism evidence="1 2">
    <name type="scientific">Paramuricea clavata</name>
    <name type="common">Red gorgonian</name>
    <name type="synonym">Violescent sea-whip</name>
    <dbReference type="NCBI Taxonomy" id="317549"/>
    <lineage>
        <taxon>Eukaryota</taxon>
        <taxon>Metazoa</taxon>
        <taxon>Cnidaria</taxon>
        <taxon>Anthozoa</taxon>
        <taxon>Octocorallia</taxon>
        <taxon>Malacalcyonacea</taxon>
        <taxon>Plexauridae</taxon>
        <taxon>Paramuricea</taxon>
    </lineage>
</organism>
<dbReference type="InterPro" id="IPR036034">
    <property type="entry name" value="PDZ_sf"/>
</dbReference>
<dbReference type="InterPro" id="IPR001478">
    <property type="entry name" value="PDZ"/>
</dbReference>
<dbReference type="GO" id="GO:0014069">
    <property type="term" value="C:postsynaptic density"/>
    <property type="evidence" value="ECO:0007669"/>
    <property type="project" value="TreeGrafter"/>
</dbReference>
<comment type="caution">
    <text evidence="1">The sequence shown here is derived from an EMBL/GenBank/DDBJ whole genome shotgun (WGS) entry which is preliminary data.</text>
</comment>
<dbReference type="GO" id="GO:0005912">
    <property type="term" value="C:adherens junction"/>
    <property type="evidence" value="ECO:0007669"/>
    <property type="project" value="TreeGrafter"/>
</dbReference>
<dbReference type="Proteomes" id="UP001152795">
    <property type="component" value="Unassembled WGS sequence"/>
</dbReference>
<dbReference type="SUPFAM" id="SSF50156">
    <property type="entry name" value="PDZ domain-like"/>
    <property type="match status" value="1"/>
</dbReference>
<dbReference type="GO" id="GO:0098609">
    <property type="term" value="P:cell-cell adhesion"/>
    <property type="evidence" value="ECO:0007669"/>
    <property type="project" value="TreeGrafter"/>
</dbReference>
<accession>A0A6S7JBU4</accession>
<dbReference type="PANTHER" id="PTHR23119:SF50">
    <property type="entry name" value="PDZ DOMAIN-CONTAINING PROTEIN"/>
    <property type="match status" value="1"/>
</dbReference>
<sequence>MFSVEEPEQDIQPGTVLDVTLIRKAGEGFGLNIVGGTDSREFGNNTSIFISSINTYGPAIACGQLDVGDRLLQINDFSLLEVTHSEAVDAFRKAGTSITLTIEKFAQQLLVAQLSTDNVSCGATFGERVKNFINSWAGAVLIGTSTGALVMYTVSKFWKHNLK</sequence>
<gene>
    <name evidence="1" type="ORF">PACLA_8A075476</name>
</gene>
<keyword evidence="2" id="KW-1185">Reference proteome</keyword>
<dbReference type="PANTHER" id="PTHR23119">
    <property type="entry name" value="DISCS LARGE"/>
    <property type="match status" value="1"/>
</dbReference>
<protein>
    <submittedName>
        <fullName evidence="1">Disks large homolog 2-like</fullName>
    </submittedName>
</protein>
<dbReference type="GO" id="GO:0016323">
    <property type="term" value="C:basolateral plasma membrane"/>
    <property type="evidence" value="ECO:0007669"/>
    <property type="project" value="TreeGrafter"/>
</dbReference>
<reference evidence="1" key="1">
    <citation type="submission" date="2020-04" db="EMBL/GenBank/DDBJ databases">
        <authorList>
            <person name="Alioto T."/>
            <person name="Alioto T."/>
            <person name="Gomez Garrido J."/>
        </authorList>
    </citation>
    <scope>NUCLEOTIDE SEQUENCE</scope>
    <source>
        <strain evidence="1">A484AB</strain>
    </source>
</reference>
<name>A0A6S7JBU4_PARCT</name>
<dbReference type="GO" id="GO:0098968">
    <property type="term" value="P:neurotransmitter receptor transport postsynaptic membrane to endosome"/>
    <property type="evidence" value="ECO:0007669"/>
    <property type="project" value="TreeGrafter"/>
</dbReference>
<evidence type="ECO:0000313" key="1">
    <source>
        <dbReference type="EMBL" id="CAB4026420.1"/>
    </source>
</evidence>
<dbReference type="GO" id="GO:0019901">
    <property type="term" value="F:protein kinase binding"/>
    <property type="evidence" value="ECO:0007669"/>
    <property type="project" value="TreeGrafter"/>
</dbReference>
<dbReference type="PROSITE" id="PS50106">
    <property type="entry name" value="PDZ"/>
    <property type="match status" value="1"/>
</dbReference>